<evidence type="ECO:0000313" key="3">
    <source>
        <dbReference type="Proteomes" id="UP000266861"/>
    </source>
</evidence>
<dbReference type="SUPFAM" id="SSF57701">
    <property type="entry name" value="Zn2/Cys6 DNA-binding domain"/>
    <property type="match status" value="1"/>
</dbReference>
<accession>A0A397H428</accession>
<dbReference type="EMBL" id="PQFF01000344">
    <property type="protein sequence ID" value="RHZ57747.1"/>
    <property type="molecule type" value="Genomic_DNA"/>
</dbReference>
<dbReference type="InterPro" id="IPR036864">
    <property type="entry name" value="Zn2-C6_fun-type_DNA-bd_sf"/>
</dbReference>
<dbReference type="Proteomes" id="UP000266861">
    <property type="component" value="Unassembled WGS sequence"/>
</dbReference>
<dbReference type="GO" id="GO:0000981">
    <property type="term" value="F:DNA-binding transcription factor activity, RNA polymerase II-specific"/>
    <property type="evidence" value="ECO:0007669"/>
    <property type="project" value="InterPro"/>
</dbReference>
<name>A0A397H428_9GLOM</name>
<evidence type="ECO:0000313" key="2">
    <source>
        <dbReference type="EMBL" id="RHZ57747.1"/>
    </source>
</evidence>
<gene>
    <name evidence="2" type="ORF">Glove_384g42</name>
</gene>
<dbReference type="PROSITE" id="PS00463">
    <property type="entry name" value="ZN2_CY6_FUNGAL_1"/>
    <property type="match status" value="1"/>
</dbReference>
<dbReference type="Gene3D" id="4.10.240.10">
    <property type="entry name" value="Zn(2)-C6 fungal-type DNA-binding domain"/>
    <property type="match status" value="1"/>
</dbReference>
<keyword evidence="3" id="KW-1185">Reference proteome</keyword>
<organism evidence="2 3">
    <name type="scientific">Diversispora epigaea</name>
    <dbReference type="NCBI Taxonomy" id="1348612"/>
    <lineage>
        <taxon>Eukaryota</taxon>
        <taxon>Fungi</taxon>
        <taxon>Fungi incertae sedis</taxon>
        <taxon>Mucoromycota</taxon>
        <taxon>Glomeromycotina</taxon>
        <taxon>Glomeromycetes</taxon>
        <taxon>Diversisporales</taxon>
        <taxon>Diversisporaceae</taxon>
        <taxon>Diversispora</taxon>
    </lineage>
</organism>
<dbReference type="PROSITE" id="PS50048">
    <property type="entry name" value="ZN2_CY6_FUNGAL_2"/>
    <property type="match status" value="1"/>
</dbReference>
<sequence>MSEERKNAFVACVNCKSIKKRCNNSNDNKTPCERCLILNKLKCVYPTHEKRGRKKKNESINNNNLDSLSKNDISTISKKLKTGINQTEIEETDLRENDIFSASKKLKTDINQTEIEETGLREIEEKDISENLKTNTNQNEIEETDLREIKEIDENEISYLSNKYDLHENAVKSLIETYPQKSFDNLMTILSATSAIPYSEEDQFAKLYAENHYQRKIN</sequence>
<dbReference type="CDD" id="cd00067">
    <property type="entry name" value="GAL4"/>
    <property type="match status" value="1"/>
</dbReference>
<protein>
    <recommendedName>
        <fullName evidence="1">Zn(2)-C6 fungal-type domain-containing protein</fullName>
    </recommendedName>
</protein>
<feature type="domain" description="Zn(2)-C6 fungal-type" evidence="1">
    <location>
        <begin position="11"/>
        <end position="45"/>
    </location>
</feature>
<dbReference type="InterPro" id="IPR001138">
    <property type="entry name" value="Zn2Cys6_DnaBD"/>
</dbReference>
<reference evidence="2 3" key="1">
    <citation type="submission" date="2018-08" db="EMBL/GenBank/DDBJ databases">
        <title>Genome and evolution of the arbuscular mycorrhizal fungus Diversispora epigaea (formerly Glomus versiforme) and its bacterial endosymbionts.</title>
        <authorList>
            <person name="Sun X."/>
            <person name="Fei Z."/>
            <person name="Harrison M."/>
        </authorList>
    </citation>
    <scope>NUCLEOTIDE SEQUENCE [LARGE SCALE GENOMIC DNA]</scope>
    <source>
        <strain evidence="2 3">IT104</strain>
    </source>
</reference>
<dbReference type="SMART" id="SM00066">
    <property type="entry name" value="GAL4"/>
    <property type="match status" value="1"/>
</dbReference>
<evidence type="ECO:0000259" key="1">
    <source>
        <dbReference type="PROSITE" id="PS50048"/>
    </source>
</evidence>
<dbReference type="AlphaFoldDB" id="A0A397H428"/>
<comment type="caution">
    <text evidence="2">The sequence shown here is derived from an EMBL/GenBank/DDBJ whole genome shotgun (WGS) entry which is preliminary data.</text>
</comment>
<proteinExistence type="predicted"/>
<dbReference type="OrthoDB" id="2480003at2759"/>
<dbReference type="Pfam" id="PF00172">
    <property type="entry name" value="Zn_clus"/>
    <property type="match status" value="1"/>
</dbReference>
<dbReference type="GO" id="GO:0008270">
    <property type="term" value="F:zinc ion binding"/>
    <property type="evidence" value="ECO:0007669"/>
    <property type="project" value="InterPro"/>
</dbReference>